<reference evidence="4" key="1">
    <citation type="submission" date="2012-02" db="EMBL/GenBank/DDBJ databases">
        <title>The complete genome of Echinicola vietnamensis DSM 17526.</title>
        <authorList>
            <person name="Lucas S."/>
            <person name="Copeland A."/>
            <person name="Lapidus A."/>
            <person name="Glavina del Rio T."/>
            <person name="Dalin E."/>
            <person name="Tice H."/>
            <person name="Bruce D."/>
            <person name="Goodwin L."/>
            <person name="Pitluck S."/>
            <person name="Peters L."/>
            <person name="Ovchinnikova G."/>
            <person name="Teshima H."/>
            <person name="Kyrpides N."/>
            <person name="Mavromatis K."/>
            <person name="Ivanova N."/>
            <person name="Brettin T."/>
            <person name="Detter J.C."/>
            <person name="Han C."/>
            <person name="Larimer F."/>
            <person name="Land M."/>
            <person name="Hauser L."/>
            <person name="Markowitz V."/>
            <person name="Cheng J.-F."/>
            <person name="Hugenholtz P."/>
            <person name="Woyke T."/>
            <person name="Wu D."/>
            <person name="Brambilla E."/>
            <person name="Klenk H.-P."/>
            <person name="Eisen J.A."/>
        </authorList>
    </citation>
    <scope>NUCLEOTIDE SEQUENCE [LARGE SCALE GENOMIC DNA]</scope>
    <source>
        <strain evidence="4">DSM 17526 / LMG 23754 / KMM 6221</strain>
    </source>
</reference>
<dbReference type="PANTHER" id="PTHR30204">
    <property type="entry name" value="REDOX-CYCLING DRUG-SENSING TRANSCRIPTIONAL ACTIVATOR SOXR"/>
    <property type="match status" value="1"/>
</dbReference>
<sequence>MPSFSKIRYFDFHTFYFCQVPYKEREIEKKYYSIGEVADKFGVATSLIRYWEGEFDIIKPKKDKKGNRRFTKEDIEKIGLIFHLVKEKGYTLQGAQEIIKKDQYEVSDKAGMVNRLKEIRDFLSEIRNNIHAEDNT</sequence>
<dbReference type="InterPro" id="IPR047057">
    <property type="entry name" value="MerR_fam"/>
</dbReference>
<proteinExistence type="predicted"/>
<accession>L0G5F6</accession>
<dbReference type="PROSITE" id="PS50937">
    <property type="entry name" value="HTH_MERR_2"/>
    <property type="match status" value="1"/>
</dbReference>
<dbReference type="Pfam" id="PF13411">
    <property type="entry name" value="MerR_1"/>
    <property type="match status" value="1"/>
</dbReference>
<evidence type="ECO:0000256" key="1">
    <source>
        <dbReference type="ARBA" id="ARBA00023125"/>
    </source>
</evidence>
<evidence type="ECO:0000313" key="4">
    <source>
        <dbReference type="Proteomes" id="UP000010796"/>
    </source>
</evidence>
<feature type="domain" description="HTH merR-type" evidence="2">
    <location>
        <begin position="31"/>
        <end position="101"/>
    </location>
</feature>
<dbReference type="KEGG" id="evi:Echvi_3853"/>
<dbReference type="AlphaFoldDB" id="L0G5F6"/>
<dbReference type="PATRIC" id="fig|926556.3.peg.4052"/>
<dbReference type="SMART" id="SM00422">
    <property type="entry name" value="HTH_MERR"/>
    <property type="match status" value="1"/>
</dbReference>
<dbReference type="HOGENOM" id="CLU_045945_5_1_10"/>
<dbReference type="InterPro" id="IPR009061">
    <property type="entry name" value="DNA-bd_dom_put_sf"/>
</dbReference>
<dbReference type="EMBL" id="CP003346">
    <property type="protein sequence ID" value="AGA80065.1"/>
    <property type="molecule type" value="Genomic_DNA"/>
</dbReference>
<dbReference type="STRING" id="926556.Echvi_3853"/>
<keyword evidence="1" id="KW-0238">DNA-binding</keyword>
<evidence type="ECO:0000259" key="2">
    <source>
        <dbReference type="PROSITE" id="PS50937"/>
    </source>
</evidence>
<evidence type="ECO:0000313" key="3">
    <source>
        <dbReference type="EMBL" id="AGA80065.1"/>
    </source>
</evidence>
<dbReference type="eggNOG" id="COG0789">
    <property type="taxonomic scope" value="Bacteria"/>
</dbReference>
<dbReference type="PANTHER" id="PTHR30204:SF15">
    <property type="entry name" value="BLL5018 PROTEIN"/>
    <property type="match status" value="1"/>
</dbReference>
<dbReference type="GO" id="GO:0003677">
    <property type="term" value="F:DNA binding"/>
    <property type="evidence" value="ECO:0007669"/>
    <property type="project" value="UniProtKB-KW"/>
</dbReference>
<keyword evidence="4" id="KW-1185">Reference proteome</keyword>
<dbReference type="InterPro" id="IPR000551">
    <property type="entry name" value="MerR-type_HTH_dom"/>
</dbReference>
<name>L0G5F6_ECHVK</name>
<dbReference type="Gene3D" id="1.10.1660.10">
    <property type="match status" value="1"/>
</dbReference>
<organism evidence="3 4">
    <name type="scientific">Echinicola vietnamensis (strain DSM 17526 / LMG 23754 / KMM 6221)</name>
    <dbReference type="NCBI Taxonomy" id="926556"/>
    <lineage>
        <taxon>Bacteria</taxon>
        <taxon>Pseudomonadati</taxon>
        <taxon>Bacteroidota</taxon>
        <taxon>Cytophagia</taxon>
        <taxon>Cytophagales</taxon>
        <taxon>Cyclobacteriaceae</taxon>
        <taxon>Echinicola</taxon>
    </lineage>
</organism>
<dbReference type="Proteomes" id="UP000010796">
    <property type="component" value="Chromosome"/>
</dbReference>
<protein>
    <submittedName>
        <fullName evidence="3">Putative transcriptional regulator</fullName>
    </submittedName>
</protein>
<dbReference type="GO" id="GO:0003700">
    <property type="term" value="F:DNA-binding transcription factor activity"/>
    <property type="evidence" value="ECO:0007669"/>
    <property type="project" value="InterPro"/>
</dbReference>
<gene>
    <name evidence="3" type="ordered locus">Echvi_3853</name>
</gene>
<dbReference type="SUPFAM" id="SSF46955">
    <property type="entry name" value="Putative DNA-binding domain"/>
    <property type="match status" value="1"/>
</dbReference>